<dbReference type="InterPro" id="IPR038610">
    <property type="entry name" value="FliK-like_C_sf"/>
</dbReference>
<feature type="compositionally biased region" description="Polar residues" evidence="1">
    <location>
        <begin position="348"/>
        <end position="364"/>
    </location>
</feature>
<name>A0A238KIX1_9RHOB</name>
<dbReference type="Proteomes" id="UP000220836">
    <property type="component" value="Unassembled WGS sequence"/>
</dbReference>
<dbReference type="CDD" id="cd17470">
    <property type="entry name" value="T3SS_Flik_C"/>
    <property type="match status" value="1"/>
</dbReference>
<keyword evidence="4" id="KW-1185">Reference proteome</keyword>
<feature type="compositionally biased region" description="Acidic residues" evidence="1">
    <location>
        <begin position="57"/>
        <end position="71"/>
    </location>
</feature>
<keyword evidence="3" id="KW-0969">Cilium</keyword>
<feature type="region of interest" description="Disordered" evidence="1">
    <location>
        <begin position="346"/>
        <end position="368"/>
    </location>
</feature>
<evidence type="ECO:0000259" key="2">
    <source>
        <dbReference type="Pfam" id="PF02120"/>
    </source>
</evidence>
<feature type="compositionally biased region" description="Basic and acidic residues" evidence="1">
    <location>
        <begin position="72"/>
        <end position="87"/>
    </location>
</feature>
<evidence type="ECO:0000256" key="1">
    <source>
        <dbReference type="SAM" id="MobiDB-lite"/>
    </source>
</evidence>
<dbReference type="RefSeq" id="WP_097804932.1">
    <property type="nucleotide sequence ID" value="NZ_FXYH01000008.1"/>
</dbReference>
<protein>
    <submittedName>
        <fullName evidence="3">Flagellar hook-length control protein FliK</fullName>
    </submittedName>
</protein>
<sequence length="785" mass="85531">MLTQLTTLLGLSPNTAPTEAKILEGGDADFAEVFARIEADIDRPKAEQNMADLIPEAEEVAEETPDDEIVELDEKSDSAKRLDERVETAGLSKTRLDNQGEDKRIGLLEKDTSGDQKPEDMPEVSHEFDSLALPKSQSNTVLNTDPEPWLTRVQMPLDRSRNAETLDKFHGLSFAGENEAPALPDSLSRSEVRIQEAHQPVTRPENRSPELQQNVPTTNKVAFESELAPVAPKPEPVPNVAPDRLRRLTSSDSAPIRNDGMPIRNNRNDASSELEALGFSSTQRAPTAKKIVPARQPLTEEKAVRSDNLNANSIRANPSFSTHDFSVAAQDKIPAGMLSREAVLPEKASTSRSELLTSANSGSKSAGVDVPHAIEQKVPATQDPGVESAPQTPKPLMNFGDNVMPPTAEKQAQIVEQEKVRVPSPNQKLEPLGTIIPSDSVLHPDVKQDARVKATANMTTVMTQDIPAPLELSPRTGATDPKPSYATSLLDTVAKITTGSVEKSTDMQVFVRQMQPRAEPLSNPIPSDIDSSEIPSEVRSQFITPSTQDSGNRLVAPEPDKWTKEVQKTEHWSDRSLRESQRSEQPMIVKTKPMENVIAEPLNKLAQPIPYIQANSVIYPFLAVGEEELEALEIALQATSGDLRSQQSTHVAQGSNTPPRPDPALIMRQVSDGIQKLSEAGGVELRLSPEELGSVRMQFIQGESGLTVHINAERPETLDLIRRHIDQLAKDLAESGFDSAGFSFGDENAKGQHKAGSASLDDMPEESVPTERLATQGLDGLDIRV</sequence>
<proteinExistence type="predicted"/>
<accession>A0A238KIX1</accession>
<dbReference type="AlphaFoldDB" id="A0A238KIX1"/>
<keyword evidence="3" id="KW-0282">Flagellum</keyword>
<evidence type="ECO:0000313" key="4">
    <source>
        <dbReference type="Proteomes" id="UP000220836"/>
    </source>
</evidence>
<dbReference type="InterPro" id="IPR021136">
    <property type="entry name" value="Flagellar_hook_control-like_C"/>
</dbReference>
<organism evidence="3 4">
    <name type="scientific">Pelagimonas varians</name>
    <dbReference type="NCBI Taxonomy" id="696760"/>
    <lineage>
        <taxon>Bacteria</taxon>
        <taxon>Pseudomonadati</taxon>
        <taxon>Pseudomonadota</taxon>
        <taxon>Alphaproteobacteria</taxon>
        <taxon>Rhodobacterales</taxon>
        <taxon>Roseobacteraceae</taxon>
        <taxon>Pelagimonas</taxon>
    </lineage>
</organism>
<gene>
    <name evidence="3" type="ORF">PEV8663_02436</name>
</gene>
<feature type="region of interest" description="Disordered" evidence="1">
    <location>
        <begin position="196"/>
        <end position="265"/>
    </location>
</feature>
<feature type="region of interest" description="Disordered" evidence="1">
    <location>
        <begin position="748"/>
        <end position="785"/>
    </location>
</feature>
<feature type="domain" description="Flagellar hook-length control protein-like C-terminal" evidence="2">
    <location>
        <begin position="683"/>
        <end position="752"/>
    </location>
</feature>
<dbReference type="Gene3D" id="3.30.750.140">
    <property type="match status" value="1"/>
</dbReference>
<keyword evidence="3" id="KW-0966">Cell projection</keyword>
<feature type="region of interest" description="Disordered" evidence="1">
    <location>
        <begin position="57"/>
        <end position="126"/>
    </location>
</feature>
<dbReference type="Pfam" id="PF02120">
    <property type="entry name" value="Flg_hook"/>
    <property type="match status" value="1"/>
</dbReference>
<dbReference type="OrthoDB" id="7203912at2"/>
<reference evidence="3 4" key="1">
    <citation type="submission" date="2017-05" db="EMBL/GenBank/DDBJ databases">
        <authorList>
            <person name="Song R."/>
            <person name="Chenine A.L."/>
            <person name="Ruprecht R.M."/>
        </authorList>
    </citation>
    <scope>NUCLEOTIDE SEQUENCE [LARGE SCALE GENOMIC DNA]</scope>
    <source>
        <strain evidence="3 4">CECT 8663</strain>
    </source>
</reference>
<evidence type="ECO:0000313" key="3">
    <source>
        <dbReference type="EMBL" id="SMX42638.1"/>
    </source>
</evidence>
<feature type="compositionally biased region" description="Basic and acidic residues" evidence="1">
    <location>
        <begin position="94"/>
        <end position="126"/>
    </location>
</feature>
<dbReference type="EMBL" id="FXYH01000008">
    <property type="protein sequence ID" value="SMX42638.1"/>
    <property type="molecule type" value="Genomic_DNA"/>
</dbReference>
<feature type="compositionally biased region" description="Polar residues" evidence="1">
    <location>
        <begin position="209"/>
        <end position="220"/>
    </location>
</feature>